<dbReference type="InterPro" id="IPR003607">
    <property type="entry name" value="HD/PDEase_dom"/>
</dbReference>
<dbReference type="Gene3D" id="1.10.3210.10">
    <property type="entry name" value="Hypothetical protein af1432"/>
    <property type="match status" value="4"/>
</dbReference>
<evidence type="ECO:0000313" key="4">
    <source>
        <dbReference type="EMBL" id="PVD21033.1"/>
    </source>
</evidence>
<evidence type="ECO:0000313" key="5">
    <source>
        <dbReference type="Proteomes" id="UP000245119"/>
    </source>
</evidence>
<dbReference type="GO" id="GO:0005634">
    <property type="term" value="C:nucleus"/>
    <property type="evidence" value="ECO:0007669"/>
    <property type="project" value="TreeGrafter"/>
</dbReference>
<feature type="region of interest" description="Disordered" evidence="2">
    <location>
        <begin position="1233"/>
        <end position="1256"/>
    </location>
</feature>
<feature type="domain" description="HD/PDEase" evidence="3">
    <location>
        <begin position="486"/>
        <end position="649"/>
    </location>
</feature>
<protein>
    <recommendedName>
        <fullName evidence="3">HD/PDEase domain-containing protein</fullName>
    </recommendedName>
</protein>
<dbReference type="GO" id="GO:0051607">
    <property type="term" value="P:defense response to virus"/>
    <property type="evidence" value="ECO:0007669"/>
    <property type="project" value="TreeGrafter"/>
</dbReference>
<proteinExistence type="inferred from homology"/>
<evidence type="ECO:0000256" key="1">
    <source>
        <dbReference type="ARBA" id="ARBA00005776"/>
    </source>
</evidence>
<dbReference type="Pfam" id="PF01966">
    <property type="entry name" value="HD"/>
    <property type="match status" value="3"/>
</dbReference>
<dbReference type="Gene3D" id="3.30.70.2760">
    <property type="match status" value="3"/>
</dbReference>
<gene>
    <name evidence="4" type="ORF">C0Q70_19199</name>
</gene>
<evidence type="ECO:0000259" key="3">
    <source>
        <dbReference type="SMART" id="SM00471"/>
    </source>
</evidence>
<dbReference type="CDD" id="cd00077">
    <property type="entry name" value="HDc"/>
    <property type="match status" value="3"/>
</dbReference>
<evidence type="ECO:0000256" key="2">
    <source>
        <dbReference type="SAM" id="MobiDB-lite"/>
    </source>
</evidence>
<dbReference type="STRING" id="400727.A0A2T7NIM5"/>
<dbReference type="GO" id="GO:0045088">
    <property type="term" value="P:regulation of innate immune response"/>
    <property type="evidence" value="ECO:0007669"/>
    <property type="project" value="TreeGrafter"/>
</dbReference>
<comment type="caution">
    <text evidence="4">The sequence shown here is derived from an EMBL/GenBank/DDBJ whole genome shotgun (WGS) entry which is preliminary data.</text>
</comment>
<accession>A0A2T7NIM5</accession>
<dbReference type="InterPro" id="IPR006674">
    <property type="entry name" value="HD_domain"/>
</dbReference>
<keyword evidence="5" id="KW-1185">Reference proteome</keyword>
<dbReference type="InterPro" id="IPR050135">
    <property type="entry name" value="dGTPase-like"/>
</dbReference>
<dbReference type="GO" id="GO:0006203">
    <property type="term" value="P:dGTP catabolic process"/>
    <property type="evidence" value="ECO:0007669"/>
    <property type="project" value="TreeGrafter"/>
</dbReference>
<dbReference type="SUPFAM" id="SSF109604">
    <property type="entry name" value="HD-domain/PDEase-like"/>
    <property type="match status" value="3"/>
</dbReference>
<feature type="domain" description="HD/PDEase" evidence="3">
    <location>
        <begin position="971"/>
        <end position="1129"/>
    </location>
</feature>
<dbReference type="PANTHER" id="PTHR11373">
    <property type="entry name" value="DEOXYNUCLEOSIDE TRIPHOSPHATE TRIPHOSPHOHYDROLASE"/>
    <property type="match status" value="1"/>
</dbReference>
<dbReference type="GO" id="GO:0008832">
    <property type="term" value="F:dGTPase activity"/>
    <property type="evidence" value="ECO:0007669"/>
    <property type="project" value="TreeGrafter"/>
</dbReference>
<comment type="similarity">
    <text evidence="1">Belongs to the SAMHD1 family.</text>
</comment>
<sequence>MSTLVSADTSWKVFNDPVHGHITLHPACVAIVDTPQFQRLRDIKQLGGGYFVYSGASHNRFEHSIGVCHLAGKLVRALKERQPELNIDDKDVLCVEIAGLCHDMGHGPYSHVFPQHYEKASLAMFDQMMSKNPSLKTKLLTKYKLEDKDLNFIKNLICPPSQDDEQKKFDDDRDNKKSFLYEEEFSVYQLFQTRHSLYKKAYRHRVCNAVESMFVEILMLAEQVPLIPGKSGQLRTVSQCIDDMTAYTNLTDYIFHQIRISTGVNLKKARDLLQALDERRLFWCVGESRPIAKSKCEILNEDNLIALDKEEKVKKSLMKLIEDLKFPHIPEERILVQVVTLDFGKKNLNPLANLCFYTKHNVNLAQHVNPEEVSHLFPKEQFQEQVVRVYLKHYWDEEERLIVDHKEDASFVGKAFKLWCEKNELEKPKLFFQVCQVPIQEEVFNDPVHGDITLHPLCQVIVDTPQFQRLRHIKQLGGGYFVYPGAAHNRFEHSIGVYHLARKLVKKLQERHPETIDNKDVLCVEIAALCHDLGQGPFSHVFDTMVINRMKKENKPKGKKAKENGSWDMLDHMIEQNSHLKEEMIKYGILGKENAGPNGNLNLNFIKNLINPPFGVDKVCVSNIVANKRSEVDVDKMDYIARDCLLLGMRSSFDHDRFINFARVVKDADGEMRLCPRDKEAVNIYQLFQTRTSLHKKAYQHKVKCGVEYTIAEILFKAKDVKFIPGKDGQEKTIEECIDDMHAYTNLTDDVLQVIRVSKDPQLAESRELLKAFDSRDLFRCVAESKPSKDFTKDDRQKIKKELAEKSKISKDQIRVKLVSLDFGNKGENPIEQQLFYRKKDHGTAIPIHQTEKWRRRNVLSRLQVHQPRSLTNKPDDDRQLLFNSIKELFMSLAPGVVVLCQVLDRSMAADAETADFTPKYNDFSWKVFNDPIHGHISLHRVCVAIIDTPQFQRLRNIKQLGGGYFVYPGASHNRFEHSIGVCHLAGELVKTLQKRHPDLITDKDVLCVEIAGLCHDLGHGPFSHVFDNMVIPLVTNEKWKHEDGSVDMFDYMIQQNRNLRQELIKCGIMPDEQLDLPDGTKPEGKDLAFIKNLICPPSEDEEIVANKKSEVDVDKWDYFLRDCHHLGMRSSFDHNRYIRFALVIEHQGKGRLCVRDKLIRVSDDVNLRKSQALIKALNTRNLYRFVAQTKPFTYNIPEEVTLDFGKKKKNPVDEQLFFSKQKSKKAKTVSQSMEANLDSDNVEAQISEEQPKRKSYKAKTISQTEVSYLLPKETFQERLIRVYLKHAWKEDMTLADHDDDESTHPSHSRLKSR</sequence>
<organism evidence="4 5">
    <name type="scientific">Pomacea canaliculata</name>
    <name type="common">Golden apple snail</name>
    <dbReference type="NCBI Taxonomy" id="400727"/>
    <lineage>
        <taxon>Eukaryota</taxon>
        <taxon>Metazoa</taxon>
        <taxon>Spiralia</taxon>
        <taxon>Lophotrochozoa</taxon>
        <taxon>Mollusca</taxon>
        <taxon>Gastropoda</taxon>
        <taxon>Caenogastropoda</taxon>
        <taxon>Architaenioglossa</taxon>
        <taxon>Ampullarioidea</taxon>
        <taxon>Ampullariidae</taxon>
        <taxon>Pomacea</taxon>
    </lineage>
</organism>
<dbReference type="OrthoDB" id="9991235at2759"/>
<feature type="non-terminal residue" evidence="4">
    <location>
        <position position="1314"/>
    </location>
</feature>
<name>A0A2T7NIM5_POMCA</name>
<feature type="domain" description="HD/PDEase" evidence="3">
    <location>
        <begin position="56"/>
        <end position="256"/>
    </location>
</feature>
<dbReference type="EMBL" id="PZQS01000012">
    <property type="protein sequence ID" value="PVD21033.1"/>
    <property type="molecule type" value="Genomic_DNA"/>
</dbReference>
<dbReference type="SMART" id="SM00471">
    <property type="entry name" value="HDc"/>
    <property type="match status" value="3"/>
</dbReference>
<dbReference type="PANTHER" id="PTHR11373:SF4">
    <property type="entry name" value="DEOXYNUCLEOSIDE TRIPHOSPHATE TRIPHOSPHOHYDROLASE SAMHD1"/>
    <property type="match status" value="1"/>
</dbReference>
<feature type="compositionally biased region" description="Polar residues" evidence="2">
    <location>
        <begin position="1233"/>
        <end position="1249"/>
    </location>
</feature>
<dbReference type="Proteomes" id="UP000245119">
    <property type="component" value="Linkage Group LG12"/>
</dbReference>
<feature type="region of interest" description="Disordered" evidence="2">
    <location>
        <begin position="1295"/>
        <end position="1314"/>
    </location>
</feature>
<reference evidence="4 5" key="1">
    <citation type="submission" date="2018-04" db="EMBL/GenBank/DDBJ databases">
        <title>The genome of golden apple snail Pomacea canaliculata provides insight into stress tolerance and invasive adaptation.</title>
        <authorList>
            <person name="Liu C."/>
            <person name="Liu B."/>
            <person name="Ren Y."/>
            <person name="Zhang Y."/>
            <person name="Wang H."/>
            <person name="Li S."/>
            <person name="Jiang F."/>
            <person name="Yin L."/>
            <person name="Zhang G."/>
            <person name="Qian W."/>
            <person name="Fan W."/>
        </authorList>
    </citation>
    <scope>NUCLEOTIDE SEQUENCE [LARGE SCALE GENOMIC DNA]</scope>
    <source>
        <strain evidence="4">SZHN2017</strain>
        <tissue evidence="4">Muscle</tissue>
    </source>
</reference>